<protein>
    <submittedName>
        <fullName evidence="1">Uncharacterized protein</fullName>
    </submittedName>
</protein>
<accession>A0A0A9B645</accession>
<sequence>MNCSNTTGHVSTGTLAVIVFRTEFHLQCVTNIPTTGCASIAVCEAQPVTAIHLFLMRQDPLTYVTV</sequence>
<reference evidence="1" key="1">
    <citation type="submission" date="2014-09" db="EMBL/GenBank/DDBJ databases">
        <authorList>
            <person name="Magalhaes I.L.F."/>
            <person name="Oliveira U."/>
            <person name="Santos F.R."/>
            <person name="Vidigal T.H.D.A."/>
            <person name="Brescovit A.D."/>
            <person name="Santos A.J."/>
        </authorList>
    </citation>
    <scope>NUCLEOTIDE SEQUENCE</scope>
    <source>
        <tissue evidence="1">Shoot tissue taken approximately 20 cm above the soil surface</tissue>
    </source>
</reference>
<evidence type="ECO:0000313" key="1">
    <source>
        <dbReference type="EMBL" id="JAD57588.1"/>
    </source>
</evidence>
<name>A0A0A9B645_ARUDO</name>
<organism evidence="1">
    <name type="scientific">Arundo donax</name>
    <name type="common">Giant reed</name>
    <name type="synonym">Donax arundinaceus</name>
    <dbReference type="NCBI Taxonomy" id="35708"/>
    <lineage>
        <taxon>Eukaryota</taxon>
        <taxon>Viridiplantae</taxon>
        <taxon>Streptophyta</taxon>
        <taxon>Embryophyta</taxon>
        <taxon>Tracheophyta</taxon>
        <taxon>Spermatophyta</taxon>
        <taxon>Magnoliopsida</taxon>
        <taxon>Liliopsida</taxon>
        <taxon>Poales</taxon>
        <taxon>Poaceae</taxon>
        <taxon>PACMAD clade</taxon>
        <taxon>Arundinoideae</taxon>
        <taxon>Arundineae</taxon>
        <taxon>Arundo</taxon>
    </lineage>
</organism>
<dbReference type="AlphaFoldDB" id="A0A0A9B645"/>
<reference evidence="1" key="2">
    <citation type="journal article" date="2015" name="Data Brief">
        <title>Shoot transcriptome of the giant reed, Arundo donax.</title>
        <authorList>
            <person name="Barrero R.A."/>
            <person name="Guerrero F.D."/>
            <person name="Moolhuijzen P."/>
            <person name="Goolsby J.A."/>
            <person name="Tidwell J."/>
            <person name="Bellgard S.E."/>
            <person name="Bellgard M.I."/>
        </authorList>
    </citation>
    <scope>NUCLEOTIDE SEQUENCE</scope>
    <source>
        <tissue evidence="1">Shoot tissue taken approximately 20 cm above the soil surface</tissue>
    </source>
</reference>
<dbReference type="EMBL" id="GBRH01240307">
    <property type="protein sequence ID" value="JAD57588.1"/>
    <property type="molecule type" value="Transcribed_RNA"/>
</dbReference>
<proteinExistence type="predicted"/>